<reference evidence="1 2" key="1">
    <citation type="submission" date="2021-08" db="EMBL/GenBank/DDBJ databases">
        <title>Comparative Genomics Analysis of the Genus Qipengyuania Reveals Extensive Genetic Diversity and Metabolic Versatility, Including the Description of Fifteen Novel Species.</title>
        <authorList>
            <person name="Liu Y."/>
        </authorList>
    </citation>
    <scope>NUCLEOTIDE SEQUENCE [LARGE SCALE GENOMIC DNA]</scope>
    <source>
        <strain evidence="1 2">GH25</strain>
    </source>
</reference>
<comment type="caution">
    <text evidence="1">The sequence shown here is derived from an EMBL/GenBank/DDBJ whole genome shotgun (WGS) entry which is preliminary data.</text>
</comment>
<sequence>MTQYRFITPNRRGKWYDSLNDAQARANVIGAGFLDSAGTFVPYRGTILEMREKERV</sequence>
<organism evidence="1 2">
    <name type="scientific">Qipengyuania pacifica</name>
    <dbReference type="NCBI Taxonomy" id="2860199"/>
    <lineage>
        <taxon>Bacteria</taxon>
        <taxon>Pseudomonadati</taxon>
        <taxon>Pseudomonadota</taxon>
        <taxon>Alphaproteobacteria</taxon>
        <taxon>Sphingomonadales</taxon>
        <taxon>Erythrobacteraceae</taxon>
        <taxon>Qipengyuania</taxon>
    </lineage>
</organism>
<protein>
    <submittedName>
        <fullName evidence="1">Uncharacterized protein</fullName>
    </submittedName>
</protein>
<dbReference type="Proteomes" id="UP000776651">
    <property type="component" value="Unassembled WGS sequence"/>
</dbReference>
<proteinExistence type="predicted"/>
<dbReference type="EMBL" id="JAIGNQ010000003">
    <property type="protein sequence ID" value="MBX7489312.1"/>
    <property type="molecule type" value="Genomic_DNA"/>
</dbReference>
<dbReference type="RefSeq" id="WP_173829991.1">
    <property type="nucleotide sequence ID" value="NZ_JAHWXO010000002.1"/>
</dbReference>
<accession>A0ABS7JH09</accession>
<evidence type="ECO:0000313" key="1">
    <source>
        <dbReference type="EMBL" id="MBX7489312.1"/>
    </source>
</evidence>
<name>A0ABS7JH09_9SPHN</name>
<evidence type="ECO:0000313" key="2">
    <source>
        <dbReference type="Proteomes" id="UP000776651"/>
    </source>
</evidence>
<keyword evidence="2" id="KW-1185">Reference proteome</keyword>
<gene>
    <name evidence="1" type="ORF">K3177_12375</name>
</gene>